<dbReference type="EMBL" id="FNDX01000010">
    <property type="protein sequence ID" value="SDJ00198.1"/>
    <property type="molecule type" value="Genomic_DNA"/>
</dbReference>
<dbReference type="AlphaFoldDB" id="A0A1G8Q6E4"/>
<dbReference type="SUPFAM" id="SSF82771">
    <property type="entry name" value="GIY-YIG endonuclease"/>
    <property type="match status" value="1"/>
</dbReference>
<organism evidence="1 2">
    <name type="scientific">Paenibacillus typhae</name>
    <dbReference type="NCBI Taxonomy" id="1174501"/>
    <lineage>
        <taxon>Bacteria</taxon>
        <taxon>Bacillati</taxon>
        <taxon>Bacillota</taxon>
        <taxon>Bacilli</taxon>
        <taxon>Bacillales</taxon>
        <taxon>Paenibacillaceae</taxon>
        <taxon>Paenibacillus</taxon>
    </lineage>
</organism>
<accession>A0A1G8Q6E4</accession>
<gene>
    <name evidence="1" type="ORF">SAMN05216192_110172</name>
</gene>
<dbReference type="Proteomes" id="UP000199050">
    <property type="component" value="Unassembled WGS sequence"/>
</dbReference>
<proteinExistence type="predicted"/>
<dbReference type="Gene3D" id="3.40.1440.10">
    <property type="entry name" value="GIY-YIG endonuclease"/>
    <property type="match status" value="1"/>
</dbReference>
<sequence length="125" mass="14908">MKGEFEVDKSKRKELQEEFKQIKTYMGAIQITNKVSGKIYVDTFSNLKNKWFTLQMQLDMGRFANAGLQKDWKELGADSFTYEVLEQKEADEITDIKWECKQMLKHWLDKLQPYEDKGYNKPLLR</sequence>
<reference evidence="2" key="1">
    <citation type="submission" date="2016-10" db="EMBL/GenBank/DDBJ databases">
        <authorList>
            <person name="Varghese N."/>
            <person name="Submissions S."/>
        </authorList>
    </citation>
    <scope>NUCLEOTIDE SEQUENCE [LARGE SCALE GENOMIC DNA]</scope>
    <source>
        <strain evidence="2">CGMCC 1.11012</strain>
    </source>
</reference>
<keyword evidence="2" id="KW-1185">Reference proteome</keyword>
<dbReference type="RefSeq" id="WP_260509960.1">
    <property type="nucleotide sequence ID" value="NZ_JACLCC010000007.1"/>
</dbReference>
<evidence type="ECO:0008006" key="3">
    <source>
        <dbReference type="Google" id="ProtNLM"/>
    </source>
</evidence>
<dbReference type="STRING" id="1174501.SAMN05216192_110172"/>
<evidence type="ECO:0000313" key="1">
    <source>
        <dbReference type="EMBL" id="SDJ00198.1"/>
    </source>
</evidence>
<evidence type="ECO:0000313" key="2">
    <source>
        <dbReference type="Proteomes" id="UP000199050"/>
    </source>
</evidence>
<protein>
    <recommendedName>
        <fullName evidence="3">LuxR family transcriptional regulator</fullName>
    </recommendedName>
</protein>
<dbReference type="CDD" id="cd10451">
    <property type="entry name" value="GIY-YIG_LuxR_like"/>
    <property type="match status" value="1"/>
</dbReference>
<name>A0A1G8Q6E4_9BACL</name>
<dbReference type="InterPro" id="IPR035901">
    <property type="entry name" value="GIY-YIG_endonuc_sf"/>
</dbReference>